<evidence type="ECO:0000256" key="2">
    <source>
        <dbReference type="SAM" id="Phobius"/>
    </source>
</evidence>
<dbReference type="Proteomes" id="UP001521785">
    <property type="component" value="Unassembled WGS sequence"/>
</dbReference>
<keyword evidence="2" id="KW-0472">Membrane</keyword>
<sequence>MFRPSTLYEVLKEAYSGFRVFQFECHLPYLALRWVGPSTTTGAVFGTLNSRKSWFDLSFLDLRHSDPSSKGAYVLCELHSSLVVSGWDESKWAAYGFTNAEFDSEIDALDNEANQTDEQMTEGNIDAEDNETPGERDDDDYDIYATEVAPGCLEDHLASDGKYGVVLQEHPVWDPRLYFLQLTDFRLRTVRKEWSYLICKIVASVKEQVIVPFLKFDAQEANKLTRKANFIAAENRTVAAANNLNAALMVNMNQFMTPVVVVVGYFSIEGEIFGFRKTAKSFLISVAILFVVLYLVNLLIFLLRHHLKAQSVLARILTGQLDQLLLDRGEAGTWSLDGNDFSADERRDSRV</sequence>
<protein>
    <submittedName>
        <fullName evidence="3">Uncharacterized protein</fullName>
    </submittedName>
</protein>
<accession>A0ABR3QUG4</accession>
<feature type="compositionally biased region" description="Acidic residues" evidence="1">
    <location>
        <begin position="125"/>
        <end position="138"/>
    </location>
</feature>
<evidence type="ECO:0000313" key="4">
    <source>
        <dbReference type="Proteomes" id="UP001521785"/>
    </source>
</evidence>
<proteinExistence type="predicted"/>
<reference evidence="3 4" key="1">
    <citation type="submission" date="2024-02" db="EMBL/GenBank/DDBJ databases">
        <title>De novo assembly and annotation of 12 fungi associated with fruit tree decline syndrome in Ontario, Canada.</title>
        <authorList>
            <person name="Sulman M."/>
            <person name="Ellouze W."/>
            <person name="Ilyukhin E."/>
        </authorList>
    </citation>
    <scope>NUCLEOTIDE SEQUENCE [LARGE SCALE GENOMIC DNA]</scope>
    <source>
        <strain evidence="3 4">M42-189</strain>
    </source>
</reference>
<feature type="transmembrane region" description="Helical" evidence="2">
    <location>
        <begin position="282"/>
        <end position="303"/>
    </location>
</feature>
<gene>
    <name evidence="3" type="ORF">SLS60_009501</name>
</gene>
<organism evidence="3 4">
    <name type="scientific">Paraconiothyrium brasiliense</name>
    <dbReference type="NCBI Taxonomy" id="300254"/>
    <lineage>
        <taxon>Eukaryota</taxon>
        <taxon>Fungi</taxon>
        <taxon>Dikarya</taxon>
        <taxon>Ascomycota</taxon>
        <taxon>Pezizomycotina</taxon>
        <taxon>Dothideomycetes</taxon>
        <taxon>Pleosporomycetidae</taxon>
        <taxon>Pleosporales</taxon>
        <taxon>Massarineae</taxon>
        <taxon>Didymosphaeriaceae</taxon>
        <taxon>Paraconiothyrium</taxon>
    </lineage>
</organism>
<feature type="region of interest" description="Disordered" evidence="1">
    <location>
        <begin position="116"/>
        <end position="138"/>
    </location>
</feature>
<evidence type="ECO:0000313" key="3">
    <source>
        <dbReference type="EMBL" id="KAL1595811.1"/>
    </source>
</evidence>
<dbReference type="EMBL" id="JAKJXO020000015">
    <property type="protein sequence ID" value="KAL1595811.1"/>
    <property type="molecule type" value="Genomic_DNA"/>
</dbReference>
<keyword evidence="2" id="KW-0812">Transmembrane</keyword>
<keyword evidence="2" id="KW-1133">Transmembrane helix</keyword>
<keyword evidence="4" id="KW-1185">Reference proteome</keyword>
<name>A0ABR3QUG4_9PLEO</name>
<evidence type="ECO:0000256" key="1">
    <source>
        <dbReference type="SAM" id="MobiDB-lite"/>
    </source>
</evidence>
<comment type="caution">
    <text evidence="3">The sequence shown here is derived from an EMBL/GenBank/DDBJ whole genome shotgun (WGS) entry which is preliminary data.</text>
</comment>